<evidence type="ECO:0000256" key="1">
    <source>
        <dbReference type="ARBA" id="ARBA00003913"/>
    </source>
</evidence>
<evidence type="ECO:0000256" key="6">
    <source>
        <dbReference type="ARBA" id="ARBA00023176"/>
    </source>
</evidence>
<dbReference type="GO" id="GO:0006886">
    <property type="term" value="P:intracellular protein transport"/>
    <property type="evidence" value="ECO:0007669"/>
    <property type="project" value="InterPro"/>
</dbReference>
<reference evidence="10" key="1">
    <citation type="submission" date="2019-09" db="EMBL/GenBank/DDBJ databases">
        <title>Draft genome information of white flower Hibiscus syriacus.</title>
        <authorList>
            <person name="Kim Y.-M."/>
        </authorList>
    </citation>
    <scope>NUCLEOTIDE SEQUENCE [LARGE SCALE GENOMIC DNA]</scope>
    <source>
        <strain evidence="10">YM2019G1</strain>
    </source>
</reference>
<gene>
    <name evidence="10" type="ORF">F3Y22_tig00011079pilonHSYRG00060</name>
</gene>
<evidence type="ECO:0000313" key="11">
    <source>
        <dbReference type="Proteomes" id="UP000436088"/>
    </source>
</evidence>
<feature type="signal peptide" evidence="9">
    <location>
        <begin position="1"/>
        <end position="35"/>
    </location>
</feature>
<name>A0A6A3CA44_HIBSY</name>
<dbReference type="GO" id="GO:0030132">
    <property type="term" value="C:clathrin coat of coated pit"/>
    <property type="evidence" value="ECO:0007669"/>
    <property type="project" value="InterPro"/>
</dbReference>
<dbReference type="PANTHER" id="PTHR10639">
    <property type="entry name" value="CLATHRIN LIGHT CHAIN"/>
    <property type="match status" value="1"/>
</dbReference>
<keyword evidence="6" id="KW-0168">Coated pit</keyword>
<accession>A0A6A3CA44</accession>
<evidence type="ECO:0000256" key="9">
    <source>
        <dbReference type="SAM" id="SignalP"/>
    </source>
</evidence>
<evidence type="ECO:0000256" key="4">
    <source>
        <dbReference type="ARBA" id="ARBA00005263"/>
    </source>
</evidence>
<evidence type="ECO:0000313" key="10">
    <source>
        <dbReference type="EMBL" id="KAE8723959.1"/>
    </source>
</evidence>
<comment type="similarity">
    <text evidence="4">Belongs to the clathrin light chain family.</text>
</comment>
<keyword evidence="5" id="KW-0472">Membrane</keyword>
<dbReference type="GO" id="GO:0072583">
    <property type="term" value="P:clathrin-dependent endocytosis"/>
    <property type="evidence" value="ECO:0007669"/>
    <property type="project" value="TreeGrafter"/>
</dbReference>
<comment type="caution">
    <text evidence="10">The sequence shown here is derived from an EMBL/GenBank/DDBJ whole genome shotgun (WGS) entry which is preliminary data.</text>
</comment>
<feature type="region of interest" description="Disordered" evidence="8">
    <location>
        <begin position="207"/>
        <end position="285"/>
    </location>
</feature>
<dbReference type="Proteomes" id="UP000436088">
    <property type="component" value="Unassembled WGS sequence"/>
</dbReference>
<dbReference type="GO" id="GO:0032050">
    <property type="term" value="F:clathrin heavy chain binding"/>
    <property type="evidence" value="ECO:0007669"/>
    <property type="project" value="TreeGrafter"/>
</dbReference>
<keyword evidence="11" id="KW-1185">Reference proteome</keyword>
<dbReference type="PANTHER" id="PTHR10639:SF33">
    <property type="entry name" value="CLATHRIN LIGHT CHAIN 1"/>
    <property type="match status" value="1"/>
</dbReference>
<organism evidence="10 11">
    <name type="scientific">Hibiscus syriacus</name>
    <name type="common">Rose of Sharon</name>
    <dbReference type="NCBI Taxonomy" id="106335"/>
    <lineage>
        <taxon>Eukaryota</taxon>
        <taxon>Viridiplantae</taxon>
        <taxon>Streptophyta</taxon>
        <taxon>Embryophyta</taxon>
        <taxon>Tracheophyta</taxon>
        <taxon>Spermatophyta</taxon>
        <taxon>Magnoliopsida</taxon>
        <taxon>eudicotyledons</taxon>
        <taxon>Gunneridae</taxon>
        <taxon>Pentapetalae</taxon>
        <taxon>rosids</taxon>
        <taxon>malvids</taxon>
        <taxon>Malvales</taxon>
        <taxon>Malvaceae</taxon>
        <taxon>Malvoideae</taxon>
        <taxon>Hibiscus</taxon>
    </lineage>
</organism>
<evidence type="ECO:0000256" key="5">
    <source>
        <dbReference type="ARBA" id="ARBA00023136"/>
    </source>
</evidence>
<feature type="compositionally biased region" description="Basic and acidic residues" evidence="8">
    <location>
        <begin position="249"/>
        <end position="268"/>
    </location>
</feature>
<evidence type="ECO:0000256" key="8">
    <source>
        <dbReference type="SAM" id="MobiDB-lite"/>
    </source>
</evidence>
<keyword evidence="7" id="KW-0968">Cytoplasmic vesicle</keyword>
<keyword evidence="9" id="KW-0732">Signal</keyword>
<feature type="chain" id="PRO_5025435558" evidence="9">
    <location>
        <begin position="36"/>
        <end position="285"/>
    </location>
</feature>
<dbReference type="GO" id="GO:0030130">
    <property type="term" value="C:clathrin coat of trans-Golgi network vesicle"/>
    <property type="evidence" value="ECO:0007669"/>
    <property type="project" value="InterPro"/>
</dbReference>
<evidence type="ECO:0000256" key="3">
    <source>
        <dbReference type="ARBA" id="ARBA00004277"/>
    </source>
</evidence>
<evidence type="ECO:0000256" key="2">
    <source>
        <dbReference type="ARBA" id="ARBA00004180"/>
    </source>
</evidence>
<sequence>MVPPLSLLHKLSLTMISLPILLLTSLTTTCSRSHSQNLGYIVTNNNNIDNNIDNHNEQPSSDVYGFGFLAPNAEFMTSLGGFAMDGNGRGHDVDDDGFFASEGPVLPPPDHMQKENFTRREWRRRRGKEREMQDQIIAEADEYKRSFYEKRNQNYETDKANNREREKVEETSICANQGKFHKEAHLHYWKAIAEIIPRELTNIEKKRGRKDFDKTPSVSVIHGPKLGKPTDLSRMRHIFVKLKQNPPPKDGKNRKENKDEKERKDAKNGKGSKAADSTEKINPLH</sequence>
<dbReference type="EMBL" id="VEPZ02000491">
    <property type="protein sequence ID" value="KAE8723959.1"/>
    <property type="molecule type" value="Genomic_DNA"/>
</dbReference>
<protein>
    <submittedName>
        <fullName evidence="10">Clathrin light chain 1</fullName>
    </submittedName>
</protein>
<proteinExistence type="inferred from homology"/>
<comment type="subcellular location">
    <subcellularLocation>
        <location evidence="2">Cytoplasmic vesicle membrane</location>
        <topology evidence="2">Peripheral membrane protein</topology>
        <orientation evidence="2">Cytoplasmic side</orientation>
    </subcellularLocation>
    <subcellularLocation>
        <location evidence="3">Membrane</location>
        <location evidence="3">Coated pit</location>
        <topology evidence="3">Peripheral membrane protein</topology>
        <orientation evidence="3">Cytoplasmic side</orientation>
    </subcellularLocation>
</comment>
<dbReference type="InterPro" id="IPR000996">
    <property type="entry name" value="Clathrin_L-chain"/>
</dbReference>
<dbReference type="GO" id="GO:0005198">
    <property type="term" value="F:structural molecule activity"/>
    <property type="evidence" value="ECO:0007669"/>
    <property type="project" value="InterPro"/>
</dbReference>
<comment type="function">
    <text evidence="1">Clathrin is the major protein of the polyhedral coat of coated pits and vesicles.</text>
</comment>
<evidence type="ECO:0000256" key="7">
    <source>
        <dbReference type="ARBA" id="ARBA00023329"/>
    </source>
</evidence>
<dbReference type="AlphaFoldDB" id="A0A6A3CA44"/>